<protein>
    <recommendedName>
        <fullName evidence="1">YqzN/YkzM domain-containing protein</fullName>
    </recommendedName>
</protein>
<evidence type="ECO:0000259" key="1">
    <source>
        <dbReference type="Pfam" id="PF26160"/>
    </source>
</evidence>
<dbReference type="STRING" id="1714016.BA724_03125"/>
<name>A0A1E7DRV3_9BACI</name>
<keyword evidence="3" id="KW-1185">Reference proteome</keyword>
<feature type="domain" description="YqzN/YkzM" evidence="1">
    <location>
        <begin position="12"/>
        <end position="63"/>
    </location>
</feature>
<dbReference type="Proteomes" id="UP000095658">
    <property type="component" value="Unassembled WGS sequence"/>
</dbReference>
<dbReference type="Pfam" id="PF26160">
    <property type="entry name" value="YqzN_YkzM"/>
    <property type="match status" value="1"/>
</dbReference>
<sequence>MTAKAEEIKKEEAKFLLYELREHARELFGVKPEVFDGVFSKAEETEITKTEAERRIKAFFKKEVK</sequence>
<comment type="caution">
    <text evidence="2">The sequence shown here is derived from an EMBL/GenBank/DDBJ whole genome shotgun (WGS) entry which is preliminary data.</text>
</comment>
<dbReference type="InterPro" id="IPR058869">
    <property type="entry name" value="YqzN_YkzM"/>
</dbReference>
<dbReference type="AlphaFoldDB" id="A0A1E7DRV3"/>
<organism evidence="2 3">
    <name type="scientific">Domibacillus iocasae</name>
    <dbReference type="NCBI Taxonomy" id="1714016"/>
    <lineage>
        <taxon>Bacteria</taxon>
        <taxon>Bacillati</taxon>
        <taxon>Bacillota</taxon>
        <taxon>Bacilli</taxon>
        <taxon>Bacillales</taxon>
        <taxon>Bacillaceae</taxon>
        <taxon>Domibacillus</taxon>
    </lineage>
</organism>
<gene>
    <name evidence="2" type="ORF">BA724_03125</name>
</gene>
<accession>A0A1E7DRV3</accession>
<evidence type="ECO:0000313" key="3">
    <source>
        <dbReference type="Proteomes" id="UP000095658"/>
    </source>
</evidence>
<evidence type="ECO:0000313" key="2">
    <source>
        <dbReference type="EMBL" id="OES45811.1"/>
    </source>
</evidence>
<dbReference type="RefSeq" id="WP_069937808.1">
    <property type="nucleotide sequence ID" value="NZ_MAMP01000012.1"/>
</dbReference>
<reference evidence="2 3" key="1">
    <citation type="submission" date="2016-06" db="EMBL/GenBank/DDBJ databases">
        <title>Domibacillus iocasae genome sequencing.</title>
        <authorList>
            <person name="Verma A."/>
            <person name="Pal Y."/>
            <person name="Ojha A.K."/>
            <person name="Krishnamurthi S."/>
        </authorList>
    </citation>
    <scope>NUCLEOTIDE SEQUENCE [LARGE SCALE GENOMIC DNA]</scope>
    <source>
        <strain evidence="2 3">DSM 29979</strain>
    </source>
</reference>
<proteinExistence type="predicted"/>
<dbReference type="EMBL" id="MAMP01000012">
    <property type="protein sequence ID" value="OES45811.1"/>
    <property type="molecule type" value="Genomic_DNA"/>
</dbReference>